<evidence type="ECO:0000256" key="4">
    <source>
        <dbReference type="ARBA" id="ARBA00022729"/>
    </source>
</evidence>
<evidence type="ECO:0000256" key="5">
    <source>
        <dbReference type="ARBA" id="ARBA00022737"/>
    </source>
</evidence>
<dbReference type="SMART" id="SM00112">
    <property type="entry name" value="CA"/>
    <property type="match status" value="7"/>
</dbReference>
<sequence length="963" mass="106961">MKRITESVSLILTFLALTVTIFCYQGYSQQYGQVEFRIKEQMPSGTNVGNIRDKARIADKVPKNELSSLSFKFLNPNNLLQTASLFSINSDNGAIYTTAMIDRESICQFQKNCNVEFEVTVTSTISKFFEIVSVRIVIEDINDNAPRFQNEEVTLHISESVNVNSEFRIAGATDKDNDDENSVRKYEMKSEYNDMFELKSEMKLDWTWDLSIVVLKPLDRETKDHYVLCIIAKDNGNPPRSGNVTVHINVTDTNDNPPVFTENTYEVSVGAVVGQVKALDADINMNGEVTYKFSPTRSSQIEDLFYIDTLSGEVKVKNPLQYEAGKSFETIVVASDRGNPPRASQAILIINVIDVGNTPPRISVNPVPNPEGNILFLTEASPLETVVAHVRTDDRDTGLNGVVDCSSRSPKFKVRRFEGSGFLVEISKPLDRETEEELNVTIVCEDRGVPKLSALGWFVIKLTDANDNDPVFTKTIYRANLTENNRKGERILYVKAFDKDIGDNANIRYSFSVDGEEPSFIIDPVTGEITAGQEYDRETVSQVQGKTSVIVDIIDQNDNTPYFTSSLEFQVAENLPAGSRVDTLEAKDRDDGQNAEVVFYMPDDSFRMSTSIPFVVLPNGVIKTDSILDKDKQSLYTFPVVVKDRGKPPRSSSATATVHVIDSNDHKPVFIFPTKHNNTVRFRSDTSPGSLITRLIATDEDVGRNARLKYSIVSGNHEKVFTMPDPNSGEIRLSNDSELLYGVQTNMFRLNVSVRDQGIPVLETTAMLHIQIDYVDGYGLRRSRPEDDNPASALDEDDVKYIIIAGVIGGITVIISIIIVTIILLMRKPDNNRTSGVAGVQEQGDGRHFEKHLWHSVPVDDVVPAEVCDKKIGHDSLKGGGGGCGVSGGCTLDPKPNNGGLISNSNHDLIDPYNRKHISEPLTGQQQLYTFKKVRPSLCCGSQLFTQTSLCKCNCHCRLSQSL</sequence>
<dbReference type="FunFam" id="2.60.40.60:FF:000104">
    <property type="entry name" value="cadherin-23 isoform X1"/>
    <property type="match status" value="1"/>
</dbReference>
<comment type="caution">
    <text evidence="14">The sequence shown here is derived from an EMBL/GenBank/DDBJ whole genome shotgun (WGS) entry which is preliminary data.</text>
</comment>
<dbReference type="PANTHER" id="PTHR24028">
    <property type="entry name" value="CADHERIN-87A"/>
    <property type="match status" value="1"/>
</dbReference>
<dbReference type="FunFam" id="2.60.40.60:FF:000007">
    <property type="entry name" value="Protocadherin alpha 2"/>
    <property type="match status" value="1"/>
</dbReference>
<dbReference type="PRINTS" id="PR00205">
    <property type="entry name" value="CADHERIN"/>
</dbReference>
<dbReference type="InterPro" id="IPR002126">
    <property type="entry name" value="Cadherin-like_dom"/>
</dbReference>
<dbReference type="Proteomes" id="UP000678393">
    <property type="component" value="Unassembled WGS sequence"/>
</dbReference>
<dbReference type="OrthoDB" id="6252479at2759"/>
<dbReference type="FunFam" id="2.60.40.60:FF:000002">
    <property type="entry name" value="Protocadherin alpha 2"/>
    <property type="match status" value="1"/>
</dbReference>
<feature type="domain" description="Cadherin" evidence="13">
    <location>
        <begin position="473"/>
        <end position="563"/>
    </location>
</feature>
<dbReference type="Pfam" id="PF08266">
    <property type="entry name" value="Cadherin_2"/>
    <property type="match status" value="1"/>
</dbReference>
<feature type="domain" description="Cadherin" evidence="13">
    <location>
        <begin position="377"/>
        <end position="472"/>
    </location>
</feature>
<feature type="domain" description="Cadherin" evidence="13">
    <location>
        <begin position="674"/>
        <end position="787"/>
    </location>
</feature>
<dbReference type="GO" id="GO:0005886">
    <property type="term" value="C:plasma membrane"/>
    <property type="evidence" value="ECO:0007669"/>
    <property type="project" value="UniProtKB-SubCell"/>
</dbReference>
<comment type="subcellular location">
    <subcellularLocation>
        <location evidence="1">Cell membrane</location>
        <topology evidence="1">Single-pass type I membrane protein</topology>
    </subcellularLocation>
</comment>
<dbReference type="Gene3D" id="2.60.40.60">
    <property type="entry name" value="Cadherins"/>
    <property type="match status" value="7"/>
</dbReference>
<keyword evidence="3 12" id="KW-0812">Transmembrane</keyword>
<keyword evidence="4" id="KW-0732">Signal</keyword>
<keyword evidence="5" id="KW-0677">Repeat</keyword>
<dbReference type="InterPro" id="IPR013164">
    <property type="entry name" value="Cadherin_N"/>
</dbReference>
<evidence type="ECO:0000256" key="2">
    <source>
        <dbReference type="ARBA" id="ARBA00022475"/>
    </source>
</evidence>
<dbReference type="InterPro" id="IPR020894">
    <property type="entry name" value="Cadherin_CS"/>
</dbReference>
<dbReference type="SUPFAM" id="SSF49313">
    <property type="entry name" value="Cadherin-like"/>
    <property type="match status" value="7"/>
</dbReference>
<evidence type="ECO:0000313" key="15">
    <source>
        <dbReference type="Proteomes" id="UP000678393"/>
    </source>
</evidence>
<evidence type="ECO:0000256" key="1">
    <source>
        <dbReference type="ARBA" id="ARBA00004251"/>
    </source>
</evidence>
<dbReference type="Pfam" id="PF00028">
    <property type="entry name" value="Cadherin"/>
    <property type="match status" value="6"/>
</dbReference>
<protein>
    <recommendedName>
        <fullName evidence="13">Cadherin domain-containing protein</fullName>
    </recommendedName>
</protein>
<evidence type="ECO:0000256" key="9">
    <source>
        <dbReference type="ARBA" id="ARBA00023136"/>
    </source>
</evidence>
<evidence type="ECO:0000259" key="13">
    <source>
        <dbReference type="PROSITE" id="PS50268"/>
    </source>
</evidence>
<dbReference type="InterPro" id="IPR015919">
    <property type="entry name" value="Cadherin-like_sf"/>
</dbReference>
<keyword evidence="10" id="KW-0325">Glycoprotein</keyword>
<accession>A0A8S4A3D8</accession>
<keyword evidence="8 12" id="KW-1133">Transmembrane helix</keyword>
<gene>
    <name evidence="14" type="ORF">CUNI_LOCUS20340</name>
</gene>
<keyword evidence="9 12" id="KW-0472">Membrane</keyword>
<dbReference type="PROSITE" id="PS50268">
    <property type="entry name" value="CADHERIN_2"/>
    <property type="match status" value="7"/>
</dbReference>
<keyword evidence="7" id="KW-0130">Cell adhesion</keyword>
<keyword evidence="2" id="KW-1003">Cell membrane</keyword>
<feature type="domain" description="Cadherin" evidence="13">
    <location>
        <begin position="270"/>
        <end position="362"/>
    </location>
</feature>
<dbReference type="EMBL" id="CAJHNH020007568">
    <property type="protein sequence ID" value="CAG5134782.1"/>
    <property type="molecule type" value="Genomic_DNA"/>
</dbReference>
<feature type="transmembrane region" description="Helical" evidence="12">
    <location>
        <begin position="801"/>
        <end position="825"/>
    </location>
</feature>
<dbReference type="PANTHER" id="PTHR24028:SF146">
    <property type="entry name" value="CADHERIN 96CB, ISOFORM D-RELATED"/>
    <property type="match status" value="1"/>
</dbReference>
<evidence type="ECO:0000256" key="3">
    <source>
        <dbReference type="ARBA" id="ARBA00022692"/>
    </source>
</evidence>
<evidence type="ECO:0000256" key="10">
    <source>
        <dbReference type="ARBA" id="ARBA00023180"/>
    </source>
</evidence>
<organism evidence="14 15">
    <name type="scientific">Candidula unifasciata</name>
    <dbReference type="NCBI Taxonomy" id="100452"/>
    <lineage>
        <taxon>Eukaryota</taxon>
        <taxon>Metazoa</taxon>
        <taxon>Spiralia</taxon>
        <taxon>Lophotrochozoa</taxon>
        <taxon>Mollusca</taxon>
        <taxon>Gastropoda</taxon>
        <taxon>Heterobranchia</taxon>
        <taxon>Euthyneura</taxon>
        <taxon>Panpulmonata</taxon>
        <taxon>Eupulmonata</taxon>
        <taxon>Stylommatophora</taxon>
        <taxon>Helicina</taxon>
        <taxon>Helicoidea</taxon>
        <taxon>Geomitridae</taxon>
        <taxon>Candidula</taxon>
    </lineage>
</organism>
<feature type="domain" description="Cadherin" evidence="13">
    <location>
        <begin position="30"/>
        <end position="148"/>
    </location>
</feature>
<evidence type="ECO:0000256" key="6">
    <source>
        <dbReference type="ARBA" id="ARBA00022837"/>
    </source>
</evidence>
<dbReference type="AlphaFoldDB" id="A0A8S4A3D8"/>
<name>A0A8S4A3D8_9EUPU</name>
<dbReference type="CDD" id="cd11304">
    <property type="entry name" value="Cadherin_repeat"/>
    <property type="match status" value="7"/>
</dbReference>
<reference evidence="14" key="1">
    <citation type="submission" date="2021-04" db="EMBL/GenBank/DDBJ databases">
        <authorList>
            <consortium name="Molecular Ecology Group"/>
        </authorList>
    </citation>
    <scope>NUCLEOTIDE SEQUENCE</scope>
</reference>
<proteinExistence type="predicted"/>
<dbReference type="GO" id="GO:0007156">
    <property type="term" value="P:homophilic cell adhesion via plasma membrane adhesion molecules"/>
    <property type="evidence" value="ECO:0007669"/>
    <property type="project" value="InterPro"/>
</dbReference>
<evidence type="ECO:0000256" key="8">
    <source>
        <dbReference type="ARBA" id="ARBA00022989"/>
    </source>
</evidence>
<feature type="domain" description="Cadherin" evidence="13">
    <location>
        <begin position="149"/>
        <end position="260"/>
    </location>
</feature>
<evidence type="ECO:0000256" key="7">
    <source>
        <dbReference type="ARBA" id="ARBA00022889"/>
    </source>
</evidence>
<keyword evidence="6 11" id="KW-0106">Calcium</keyword>
<evidence type="ECO:0000256" key="12">
    <source>
        <dbReference type="SAM" id="Phobius"/>
    </source>
</evidence>
<dbReference type="InterPro" id="IPR050174">
    <property type="entry name" value="Protocadherin/Cadherin-CA"/>
</dbReference>
<evidence type="ECO:0000313" key="14">
    <source>
        <dbReference type="EMBL" id="CAG5134782.1"/>
    </source>
</evidence>
<keyword evidence="15" id="KW-1185">Reference proteome</keyword>
<evidence type="ECO:0000256" key="11">
    <source>
        <dbReference type="PROSITE-ProRule" id="PRU00043"/>
    </source>
</evidence>
<feature type="domain" description="Cadherin" evidence="13">
    <location>
        <begin position="563"/>
        <end position="670"/>
    </location>
</feature>
<dbReference type="PROSITE" id="PS00232">
    <property type="entry name" value="CADHERIN_1"/>
    <property type="match status" value="3"/>
</dbReference>
<dbReference type="GO" id="GO:0005509">
    <property type="term" value="F:calcium ion binding"/>
    <property type="evidence" value="ECO:0007669"/>
    <property type="project" value="UniProtKB-UniRule"/>
</dbReference>